<evidence type="ECO:0000256" key="2">
    <source>
        <dbReference type="ARBA" id="ARBA00007262"/>
    </source>
</evidence>
<evidence type="ECO:0000313" key="7">
    <source>
        <dbReference type="Proteomes" id="UP000504627"/>
    </source>
</evidence>
<reference evidence="8" key="1">
    <citation type="submission" date="2025-08" db="UniProtKB">
        <authorList>
            <consortium name="RefSeq"/>
        </authorList>
    </citation>
    <scope>IDENTIFICATION</scope>
    <source>
        <tissue evidence="8">Muscle</tissue>
    </source>
</reference>
<dbReference type="GeneID" id="114000764"/>
<sequence>MYKKTGFAVSTELCSASLDFHHQTAKMSDKNVRNAGFTPSGISKGSLASSMMSHEAKASGGGVHSGGPTSSLQEMGARGTTHSSGFTSSGISSGSLASNKMSQEARSHGGGIPRGGTTSTVQSVSMGGKGGRR</sequence>
<keyword evidence="7" id="KW-1185">Reference proteome</keyword>
<evidence type="ECO:0000256" key="3">
    <source>
        <dbReference type="ARBA" id="ARBA00022692"/>
    </source>
</evidence>
<dbReference type="InterPro" id="IPR009311">
    <property type="entry name" value="IFI6/IFI27-like"/>
</dbReference>
<dbReference type="Gene3D" id="6.10.110.10">
    <property type="match status" value="2"/>
</dbReference>
<dbReference type="Proteomes" id="UP000504627">
    <property type="component" value="Unplaced"/>
</dbReference>
<comment type="subcellular location">
    <subcellularLocation>
        <location evidence="1">Membrane</location>
        <topology evidence="1">Multi-pass membrane protein</topology>
    </subcellularLocation>
</comment>
<evidence type="ECO:0000313" key="8">
    <source>
        <dbReference type="RefSeq" id="XP_027601133.2"/>
    </source>
</evidence>
<evidence type="ECO:0000256" key="6">
    <source>
        <dbReference type="SAM" id="MobiDB-lite"/>
    </source>
</evidence>
<evidence type="ECO:0000256" key="1">
    <source>
        <dbReference type="ARBA" id="ARBA00004141"/>
    </source>
</evidence>
<dbReference type="PANTHER" id="PTHR16932">
    <property type="entry name" value="INTERFERON ALPHA-INDUCIBLE PROTEIN 27"/>
    <property type="match status" value="1"/>
</dbReference>
<comment type="similarity">
    <text evidence="2">Belongs to the IFI6/IFI27 family.</text>
</comment>
<organism evidence="7 8">
    <name type="scientific">Pipra filicauda</name>
    <name type="common">Wire-tailed manakin</name>
    <dbReference type="NCBI Taxonomy" id="649802"/>
    <lineage>
        <taxon>Eukaryota</taxon>
        <taxon>Metazoa</taxon>
        <taxon>Chordata</taxon>
        <taxon>Craniata</taxon>
        <taxon>Vertebrata</taxon>
        <taxon>Euteleostomi</taxon>
        <taxon>Archelosauria</taxon>
        <taxon>Archosauria</taxon>
        <taxon>Dinosauria</taxon>
        <taxon>Saurischia</taxon>
        <taxon>Theropoda</taxon>
        <taxon>Coelurosauria</taxon>
        <taxon>Aves</taxon>
        <taxon>Neognathae</taxon>
        <taxon>Neoaves</taxon>
        <taxon>Telluraves</taxon>
        <taxon>Australaves</taxon>
        <taxon>Passeriformes</taxon>
        <taxon>Pipridae</taxon>
        <taxon>Pipra</taxon>
    </lineage>
</organism>
<accession>A0A6J2IP35</accession>
<dbReference type="GO" id="GO:0016020">
    <property type="term" value="C:membrane"/>
    <property type="evidence" value="ECO:0007669"/>
    <property type="project" value="UniProtKB-SubCell"/>
</dbReference>
<dbReference type="InterPro" id="IPR038213">
    <property type="entry name" value="IFI6/IFI27-like_sf"/>
</dbReference>
<feature type="region of interest" description="Disordered" evidence="6">
    <location>
        <begin position="28"/>
        <end position="133"/>
    </location>
</feature>
<evidence type="ECO:0000256" key="4">
    <source>
        <dbReference type="ARBA" id="ARBA00022989"/>
    </source>
</evidence>
<feature type="compositionally biased region" description="Polar residues" evidence="6">
    <location>
        <begin position="40"/>
        <end position="52"/>
    </location>
</feature>
<dbReference type="RefSeq" id="XP_027601133.2">
    <property type="nucleotide sequence ID" value="XM_027745332.2"/>
</dbReference>
<protein>
    <submittedName>
        <fullName evidence="8">Interferon alpha-inducible protein 27-like protein 2B</fullName>
    </submittedName>
</protein>
<dbReference type="Pfam" id="PF06140">
    <property type="entry name" value="Ifi-6-16"/>
    <property type="match status" value="2"/>
</dbReference>
<dbReference type="InParanoid" id="A0A6J2IP35"/>
<feature type="compositionally biased region" description="Low complexity" evidence="6">
    <location>
        <begin position="79"/>
        <end position="98"/>
    </location>
</feature>
<feature type="compositionally biased region" description="Polar residues" evidence="6">
    <location>
        <begin position="116"/>
        <end position="125"/>
    </location>
</feature>
<keyword evidence="4" id="KW-1133">Transmembrane helix</keyword>
<keyword evidence="5" id="KW-0472">Membrane</keyword>
<dbReference type="AlphaFoldDB" id="A0A6J2IP35"/>
<keyword evidence="3" id="KW-0812">Transmembrane</keyword>
<proteinExistence type="inferred from homology"/>
<name>A0A6J2IP35_9PASS</name>
<dbReference type="PANTHER" id="PTHR16932:SF18">
    <property type="entry name" value="INTERFERON, ALPHA-INDUCIBLE PROTEIN 27-LIKE 2"/>
    <property type="match status" value="1"/>
</dbReference>
<evidence type="ECO:0000256" key="5">
    <source>
        <dbReference type="ARBA" id="ARBA00023136"/>
    </source>
</evidence>
<gene>
    <name evidence="8" type="primary">LOC114000764</name>
</gene>